<protein>
    <submittedName>
        <fullName evidence="1">Uncharacterized protein</fullName>
    </submittedName>
</protein>
<dbReference type="EMBL" id="UOEY01000118">
    <property type="protein sequence ID" value="VAW41088.1"/>
    <property type="molecule type" value="Genomic_DNA"/>
</dbReference>
<dbReference type="InterPro" id="IPR044036">
    <property type="entry name" value="DUF5752"/>
</dbReference>
<dbReference type="AlphaFoldDB" id="A0A3B0VBL9"/>
<dbReference type="Pfam" id="PF19027">
    <property type="entry name" value="DUF5752"/>
    <property type="match status" value="1"/>
</dbReference>
<reference evidence="1" key="1">
    <citation type="submission" date="2018-06" db="EMBL/GenBank/DDBJ databases">
        <authorList>
            <person name="Zhirakovskaya E."/>
        </authorList>
    </citation>
    <scope>NUCLEOTIDE SEQUENCE</scope>
</reference>
<gene>
    <name evidence="1" type="ORF">MNBD_DELTA04-931</name>
</gene>
<accession>A0A3B0VBL9</accession>
<name>A0A3B0VBL9_9ZZZZ</name>
<organism evidence="1">
    <name type="scientific">hydrothermal vent metagenome</name>
    <dbReference type="NCBI Taxonomy" id="652676"/>
    <lineage>
        <taxon>unclassified sequences</taxon>
        <taxon>metagenomes</taxon>
        <taxon>ecological metagenomes</taxon>
    </lineage>
</organism>
<evidence type="ECO:0000313" key="1">
    <source>
        <dbReference type="EMBL" id="VAW41088.1"/>
    </source>
</evidence>
<proteinExistence type="predicted"/>
<sequence>MTDTTIPQSAPEATQDFSIKDCALIAIATGHSALTVKELRNSLLSISADSIYYHFWGGLLHPRFEEREYNNDFAAWAWYGLHDGALAERLAVIDPTEFDSLEAIRHELVEIVEERLDEKECLSWMGATTPFEFIRSQIVVFDTRKKTTAPAELAALLPTISASSIFYHFIDARRRLAHHGDDFSFWLSGFNGRYQGLCDKLDAIDPYFGSLTQLKKQLVGLFREQFTKEAV</sequence>